<protein>
    <submittedName>
        <fullName evidence="2">Uncharacterized protein</fullName>
    </submittedName>
</protein>
<accession>A0A2T8KQ25</accession>
<proteinExistence type="predicted"/>
<name>A0A2T8KQ25_9POAL</name>
<feature type="region of interest" description="Disordered" evidence="1">
    <location>
        <begin position="1"/>
        <end position="52"/>
    </location>
</feature>
<evidence type="ECO:0000313" key="2">
    <source>
        <dbReference type="EMBL" id="PVH64283.1"/>
    </source>
</evidence>
<dbReference type="Proteomes" id="UP000243499">
    <property type="component" value="Chromosome 2"/>
</dbReference>
<sequence length="61" mass="6618">MQLLPLRLPPFLRGGLTEPSPPEPVPPAGTKLAPLTSSTESSYCGCRRRHRPPHRCCAGPE</sequence>
<gene>
    <name evidence="2" type="ORF">PAHAL_2G228700</name>
</gene>
<reference evidence="2" key="1">
    <citation type="submission" date="2018-04" db="EMBL/GenBank/DDBJ databases">
        <title>WGS assembly of Panicum hallii.</title>
        <authorList>
            <person name="Lovell J."/>
            <person name="Jenkins J."/>
            <person name="Lowry D."/>
            <person name="Mamidi S."/>
            <person name="Sreedasyam A."/>
            <person name="Weng X."/>
            <person name="Barry K."/>
            <person name="Bonette J."/>
            <person name="Campitelli B."/>
            <person name="Daum C."/>
            <person name="Gordon S."/>
            <person name="Gould B."/>
            <person name="Lipzen A."/>
            <person name="Macqueen A."/>
            <person name="Palacio-Mejia J."/>
            <person name="Plott C."/>
            <person name="Shakirov E."/>
            <person name="Shu S."/>
            <person name="Yoshinaga Y."/>
            <person name="Zane M."/>
            <person name="Rokhsar D."/>
            <person name="Grimwood J."/>
            <person name="Schmutz J."/>
            <person name="Juenger T."/>
        </authorList>
    </citation>
    <scope>NUCLEOTIDE SEQUENCE [LARGE SCALE GENOMIC DNA]</scope>
    <source>
        <strain evidence="2">FIL2</strain>
    </source>
</reference>
<dbReference type="AlphaFoldDB" id="A0A2T8KQ25"/>
<feature type="compositionally biased region" description="Low complexity" evidence="1">
    <location>
        <begin position="1"/>
        <end position="18"/>
    </location>
</feature>
<dbReference type="Gramene" id="PVH64283">
    <property type="protein sequence ID" value="PVH64283"/>
    <property type="gene ID" value="PAHAL_2G228700"/>
</dbReference>
<evidence type="ECO:0000256" key="1">
    <source>
        <dbReference type="SAM" id="MobiDB-lite"/>
    </source>
</evidence>
<dbReference type="EMBL" id="CM008047">
    <property type="protein sequence ID" value="PVH64283.1"/>
    <property type="molecule type" value="Genomic_DNA"/>
</dbReference>
<organism evidence="2">
    <name type="scientific">Panicum hallii</name>
    <dbReference type="NCBI Taxonomy" id="206008"/>
    <lineage>
        <taxon>Eukaryota</taxon>
        <taxon>Viridiplantae</taxon>
        <taxon>Streptophyta</taxon>
        <taxon>Embryophyta</taxon>
        <taxon>Tracheophyta</taxon>
        <taxon>Spermatophyta</taxon>
        <taxon>Magnoliopsida</taxon>
        <taxon>Liliopsida</taxon>
        <taxon>Poales</taxon>
        <taxon>Poaceae</taxon>
        <taxon>PACMAD clade</taxon>
        <taxon>Panicoideae</taxon>
        <taxon>Panicodae</taxon>
        <taxon>Paniceae</taxon>
        <taxon>Panicinae</taxon>
        <taxon>Panicum</taxon>
        <taxon>Panicum sect. Panicum</taxon>
    </lineage>
</organism>